<feature type="domain" description="Methyltransferase type 11" evidence="9">
    <location>
        <begin position="52"/>
        <end position="144"/>
    </location>
</feature>
<dbReference type="GO" id="GO:0008757">
    <property type="term" value="F:S-adenosylmethionine-dependent methyltransferase activity"/>
    <property type="evidence" value="ECO:0007669"/>
    <property type="project" value="InterPro"/>
</dbReference>
<evidence type="ECO:0000256" key="1">
    <source>
        <dbReference type="ARBA" id="ARBA00000852"/>
    </source>
</evidence>
<evidence type="ECO:0000256" key="2">
    <source>
        <dbReference type="ARBA" id="ARBA00004746"/>
    </source>
</evidence>
<evidence type="ECO:0000313" key="10">
    <source>
        <dbReference type="EMBL" id="PAU78748.1"/>
    </source>
</evidence>
<dbReference type="AlphaFoldDB" id="A0A2A2F1D0"/>
<name>A0A2A2F1D0_9GAMM</name>
<protein>
    <recommendedName>
        <fullName evidence="3 8">Malonyl-[acyl-carrier protein] O-methyltransferase</fullName>
        <shortName evidence="8">Malonyl-ACP O-methyltransferase</shortName>
        <ecNumber evidence="3 8">2.1.1.197</ecNumber>
    </recommendedName>
    <alternativeName>
        <fullName evidence="8">Biotin synthesis protein BioC</fullName>
    </alternativeName>
</protein>
<dbReference type="Pfam" id="PF08241">
    <property type="entry name" value="Methyltransf_11"/>
    <property type="match status" value="1"/>
</dbReference>
<evidence type="ECO:0000256" key="4">
    <source>
        <dbReference type="ARBA" id="ARBA00022603"/>
    </source>
</evidence>
<comment type="catalytic activity">
    <reaction evidence="1 8">
        <text>malonyl-[ACP] + S-adenosyl-L-methionine = malonyl-[ACP] methyl ester + S-adenosyl-L-homocysteine</text>
        <dbReference type="Rhea" id="RHEA:17105"/>
        <dbReference type="Rhea" id="RHEA-COMP:9623"/>
        <dbReference type="Rhea" id="RHEA-COMP:9954"/>
        <dbReference type="ChEBI" id="CHEBI:57856"/>
        <dbReference type="ChEBI" id="CHEBI:59789"/>
        <dbReference type="ChEBI" id="CHEBI:78449"/>
        <dbReference type="ChEBI" id="CHEBI:78845"/>
        <dbReference type="EC" id="2.1.1.197"/>
    </reaction>
</comment>
<dbReference type="SUPFAM" id="SSF53335">
    <property type="entry name" value="S-adenosyl-L-methionine-dependent methyltransferases"/>
    <property type="match status" value="1"/>
</dbReference>
<dbReference type="InterPro" id="IPR029063">
    <property type="entry name" value="SAM-dependent_MTases_sf"/>
</dbReference>
<sequence length="267" mass="29492">MNARQFNQVSRQRVSDDFGAAAETYDEAARLQQRVALDLLARMKAPSGGVGLDLGCGTGFSLPELERQLAPEELIAADLSPGMIDYARAHRGVDARWLVADAANVPLASGSLDWIQSSLMIQWCEDTGAVAREMARLLKPGGRAHLATLVDGTLTELESAWAEADPGRRHVNRFLTRAELEARLAEGFERVTVDVEPLVLWYPDVMALLGELKTLGARYKDEHRHRGALGPGRLKAMCRAYDRHRDPRYGVPATWQVAFVHLTGPRQ</sequence>
<comment type="caution">
    <text evidence="10">The sequence shown here is derived from an EMBL/GenBank/DDBJ whole genome shotgun (WGS) entry which is preliminary data.</text>
</comment>
<evidence type="ECO:0000256" key="8">
    <source>
        <dbReference type="HAMAP-Rule" id="MF_00835"/>
    </source>
</evidence>
<organism evidence="10 11">
    <name type="scientific">Halovibrio salipaludis</name>
    <dbReference type="NCBI Taxonomy" id="2032626"/>
    <lineage>
        <taxon>Bacteria</taxon>
        <taxon>Pseudomonadati</taxon>
        <taxon>Pseudomonadota</taxon>
        <taxon>Gammaproteobacteria</taxon>
        <taxon>Oceanospirillales</taxon>
        <taxon>Halomonadaceae</taxon>
        <taxon>Halovibrio</taxon>
    </lineage>
</organism>
<comment type="pathway">
    <text evidence="2 8">Cofactor biosynthesis; biotin biosynthesis.</text>
</comment>
<dbReference type="EMBL" id="NSKD01000007">
    <property type="protein sequence ID" value="PAU78748.1"/>
    <property type="molecule type" value="Genomic_DNA"/>
</dbReference>
<dbReference type="InterPro" id="IPR013216">
    <property type="entry name" value="Methyltransf_11"/>
</dbReference>
<keyword evidence="11" id="KW-1185">Reference proteome</keyword>
<evidence type="ECO:0000256" key="7">
    <source>
        <dbReference type="ARBA" id="ARBA00022756"/>
    </source>
</evidence>
<proteinExistence type="inferred from homology"/>
<dbReference type="PANTHER" id="PTHR13090:SF1">
    <property type="entry name" value="ARGININE-HYDROXYLASE NDUFAF5, MITOCHONDRIAL"/>
    <property type="match status" value="1"/>
</dbReference>
<keyword evidence="4 8" id="KW-0489">Methyltransferase</keyword>
<keyword evidence="5 8" id="KW-0808">Transferase</keyword>
<comment type="similarity">
    <text evidence="8">Belongs to the methyltransferase superfamily.</text>
</comment>
<evidence type="ECO:0000256" key="3">
    <source>
        <dbReference type="ARBA" id="ARBA00012327"/>
    </source>
</evidence>
<dbReference type="PANTHER" id="PTHR13090">
    <property type="entry name" value="ARGININE-HYDROXYLASE NDUFAF5, MITOCHONDRIAL"/>
    <property type="match status" value="1"/>
</dbReference>
<reference evidence="10 11" key="1">
    <citation type="submission" date="2017-08" db="EMBL/GenBank/DDBJ databases">
        <title>Halovibrio sewagensis sp. nov., isolated from wastewater of high salinity.</title>
        <authorList>
            <person name="Dong X."/>
            <person name="Zhang G."/>
        </authorList>
    </citation>
    <scope>NUCLEOTIDE SEQUENCE [LARGE SCALE GENOMIC DNA]</scope>
    <source>
        <strain evidence="10 11">YL5-2</strain>
    </source>
</reference>
<evidence type="ECO:0000313" key="11">
    <source>
        <dbReference type="Proteomes" id="UP000218896"/>
    </source>
</evidence>
<dbReference type="CDD" id="cd02440">
    <property type="entry name" value="AdoMet_MTases"/>
    <property type="match status" value="1"/>
</dbReference>
<evidence type="ECO:0000256" key="6">
    <source>
        <dbReference type="ARBA" id="ARBA00022691"/>
    </source>
</evidence>
<keyword evidence="6 8" id="KW-0949">S-adenosyl-L-methionine</keyword>
<dbReference type="GO" id="GO:0009102">
    <property type="term" value="P:biotin biosynthetic process"/>
    <property type="evidence" value="ECO:0007669"/>
    <property type="project" value="UniProtKB-UniRule"/>
</dbReference>
<evidence type="ECO:0000259" key="9">
    <source>
        <dbReference type="Pfam" id="PF08241"/>
    </source>
</evidence>
<evidence type="ECO:0000256" key="5">
    <source>
        <dbReference type="ARBA" id="ARBA00022679"/>
    </source>
</evidence>
<dbReference type="Gene3D" id="3.40.50.150">
    <property type="entry name" value="Vaccinia Virus protein VP39"/>
    <property type="match status" value="1"/>
</dbReference>
<accession>A0A2A2F1D0</accession>
<dbReference type="GO" id="GO:0102130">
    <property type="term" value="F:malonyl-CoA methyltransferase activity"/>
    <property type="evidence" value="ECO:0007669"/>
    <property type="project" value="UniProtKB-EC"/>
</dbReference>
<dbReference type="NCBIfam" id="TIGR02072">
    <property type="entry name" value="BioC"/>
    <property type="match status" value="1"/>
</dbReference>
<dbReference type="HAMAP" id="MF_00835">
    <property type="entry name" value="BioC"/>
    <property type="match status" value="1"/>
</dbReference>
<dbReference type="GO" id="GO:0010340">
    <property type="term" value="F:carboxyl-O-methyltransferase activity"/>
    <property type="evidence" value="ECO:0007669"/>
    <property type="project" value="UniProtKB-UniRule"/>
</dbReference>
<comment type="function">
    <text evidence="8">Converts the free carboxyl group of a malonyl-thioester to its methyl ester by transfer of a methyl group from S-adenosyl-L-methionine (SAM). It allows to synthesize pimeloyl-ACP via the fatty acid synthetic pathway.</text>
</comment>
<dbReference type="OrthoDB" id="9760689at2"/>
<dbReference type="EC" id="2.1.1.197" evidence="3 8"/>
<dbReference type="InterPro" id="IPR050602">
    <property type="entry name" value="Malonyl-ACP_OMT"/>
</dbReference>
<dbReference type="InterPro" id="IPR011814">
    <property type="entry name" value="BioC"/>
</dbReference>
<dbReference type="RefSeq" id="WP_095618318.1">
    <property type="nucleotide sequence ID" value="NZ_NSKD01000007.1"/>
</dbReference>
<keyword evidence="7 8" id="KW-0093">Biotin biosynthesis</keyword>
<dbReference type="GO" id="GO:0032259">
    <property type="term" value="P:methylation"/>
    <property type="evidence" value="ECO:0007669"/>
    <property type="project" value="UniProtKB-KW"/>
</dbReference>
<dbReference type="UniPathway" id="UPA00078"/>
<gene>
    <name evidence="8 10" type="primary">bioC</name>
    <name evidence="10" type="ORF">CK501_13775</name>
</gene>
<dbReference type="Proteomes" id="UP000218896">
    <property type="component" value="Unassembled WGS sequence"/>
</dbReference>